<dbReference type="Gene3D" id="3.30.9.10">
    <property type="entry name" value="D-Amino Acid Oxidase, subunit A, domain 2"/>
    <property type="match status" value="1"/>
</dbReference>
<organism evidence="3 4">
    <name type="scientific">Mesorhizobium hungaricum</name>
    <dbReference type="NCBI Taxonomy" id="1566387"/>
    <lineage>
        <taxon>Bacteria</taxon>
        <taxon>Pseudomonadati</taxon>
        <taxon>Pseudomonadota</taxon>
        <taxon>Alphaproteobacteria</taxon>
        <taxon>Hyphomicrobiales</taxon>
        <taxon>Phyllobacteriaceae</taxon>
        <taxon>Mesorhizobium</taxon>
    </lineage>
</organism>
<dbReference type="OrthoDB" id="311718at2"/>
<evidence type="ECO:0000256" key="1">
    <source>
        <dbReference type="ARBA" id="ARBA00023002"/>
    </source>
</evidence>
<evidence type="ECO:0000259" key="2">
    <source>
        <dbReference type="Pfam" id="PF01266"/>
    </source>
</evidence>
<evidence type="ECO:0000313" key="3">
    <source>
        <dbReference type="EMBL" id="OCX22741.1"/>
    </source>
</evidence>
<dbReference type="Proteomes" id="UP000094412">
    <property type="component" value="Unassembled WGS sequence"/>
</dbReference>
<proteinExistence type="predicted"/>
<reference evidence="3 4" key="1">
    <citation type="submission" date="2016-08" db="EMBL/GenBank/DDBJ databases">
        <title>Whole genome sequence of Mesorhizobium sp. strain UASWS1009 isolated from industrial sewage.</title>
        <authorList>
            <person name="Crovadore J."/>
            <person name="Calmin G."/>
            <person name="Chablais R."/>
            <person name="Cochard B."/>
            <person name="Lefort F."/>
        </authorList>
    </citation>
    <scope>NUCLEOTIDE SEQUENCE [LARGE SCALE GENOMIC DNA]</scope>
    <source>
        <strain evidence="3 4">UASWS1009</strain>
    </source>
</reference>
<gene>
    <name evidence="3" type="ORF">QV13_04540</name>
</gene>
<dbReference type="GO" id="GO:0005737">
    <property type="term" value="C:cytoplasm"/>
    <property type="evidence" value="ECO:0007669"/>
    <property type="project" value="TreeGrafter"/>
</dbReference>
<keyword evidence="4" id="KW-1185">Reference proteome</keyword>
<keyword evidence="1" id="KW-0560">Oxidoreductase</keyword>
<dbReference type="InterPro" id="IPR006076">
    <property type="entry name" value="FAD-dep_OxRdtase"/>
</dbReference>
<dbReference type="EMBL" id="MDEO01000026">
    <property type="protein sequence ID" value="OCX22741.1"/>
    <property type="molecule type" value="Genomic_DNA"/>
</dbReference>
<dbReference type="SUPFAM" id="SSF51905">
    <property type="entry name" value="FAD/NAD(P)-binding domain"/>
    <property type="match status" value="1"/>
</dbReference>
<dbReference type="GO" id="GO:0016491">
    <property type="term" value="F:oxidoreductase activity"/>
    <property type="evidence" value="ECO:0007669"/>
    <property type="project" value="UniProtKB-KW"/>
</dbReference>
<dbReference type="Pfam" id="PF01266">
    <property type="entry name" value="DAO"/>
    <property type="match status" value="1"/>
</dbReference>
<comment type="caution">
    <text evidence="3">The sequence shown here is derived from an EMBL/GenBank/DDBJ whole genome shotgun (WGS) entry which is preliminary data.</text>
</comment>
<protein>
    <submittedName>
        <fullName evidence="3">FAD-dependent oxidoreductase</fullName>
    </submittedName>
</protein>
<sequence length="407" mass="43781">MKRHLDLRTGRPVWYAYRTPQVPTETLVRDCEADVVVVGMGISGSMIAEALSAEGQSVIAIDRRGLLRGSTSATTALVQFEIDQPITKLALIAGKEKAERAWIRSRLAVEGLRARIQDIGIECGLAERRSLYLAGNVLRGSSLQSEADARRSAGLDATYLTRSELGSRYGIDRENAIECHGNLALDPRRLTAGLWRACLSRKARAFAPVEAVSFSHSADHVEVGTAAGPVIRAGVCVLATGYELAVGVPGNGHRVISTYAIATKPQPTKLWPTQAFVWEASDPYLYIRTTHDGRVICGGEDEEFEDEARRDALISRKAATIAGKLKALFPALDATPDYTWAGAFGSTGSGLPIIATVPGKPRLFAAMGYGGNGITWSRIAAEQITAAVTGREDRDTDLFGFPPSSRL</sequence>
<name>A0A1C2E6V5_9HYPH</name>
<feature type="domain" description="FAD dependent oxidoreductase" evidence="2">
    <location>
        <begin position="34"/>
        <end position="386"/>
    </location>
</feature>
<dbReference type="PANTHER" id="PTHR13847">
    <property type="entry name" value="SARCOSINE DEHYDROGENASE-RELATED"/>
    <property type="match status" value="1"/>
</dbReference>
<dbReference type="AlphaFoldDB" id="A0A1C2E6V5"/>
<dbReference type="InterPro" id="IPR036188">
    <property type="entry name" value="FAD/NAD-bd_sf"/>
</dbReference>
<accession>A0A1C2E6V5</accession>
<dbReference type="RefSeq" id="WP_065996738.1">
    <property type="nucleotide sequence ID" value="NZ_MDEO01000026.1"/>
</dbReference>
<evidence type="ECO:0000313" key="4">
    <source>
        <dbReference type="Proteomes" id="UP000094412"/>
    </source>
</evidence>
<dbReference type="PANTHER" id="PTHR13847:SF201">
    <property type="entry name" value="PUTATIBE OXIDOREDUCTASE"/>
    <property type="match status" value="1"/>
</dbReference>
<dbReference type="STRING" id="1566387.QV13_04540"/>
<dbReference type="Gene3D" id="3.50.50.60">
    <property type="entry name" value="FAD/NAD(P)-binding domain"/>
    <property type="match status" value="1"/>
</dbReference>